<gene>
    <name evidence="3" type="ORF">NG895_05075</name>
</gene>
<feature type="domain" description="Ice-binding protein C-terminal" evidence="2">
    <location>
        <begin position="365"/>
        <end position="387"/>
    </location>
</feature>
<dbReference type="AlphaFoldDB" id="A0A9X2JF25"/>
<protein>
    <submittedName>
        <fullName evidence="3">PEP-CTERM sorting domain-containing protein</fullName>
    </submittedName>
</protein>
<keyword evidence="1" id="KW-0732">Signal</keyword>
<dbReference type="RefSeq" id="WP_252851373.1">
    <property type="nucleotide sequence ID" value="NZ_JAMXLR010000020.1"/>
</dbReference>
<proteinExistence type="predicted"/>
<keyword evidence="4" id="KW-1185">Reference proteome</keyword>
<evidence type="ECO:0000259" key="2">
    <source>
        <dbReference type="Pfam" id="PF07589"/>
    </source>
</evidence>
<dbReference type="Proteomes" id="UP001155241">
    <property type="component" value="Unassembled WGS sequence"/>
</dbReference>
<dbReference type="NCBIfam" id="TIGR02595">
    <property type="entry name" value="PEP_CTERM"/>
    <property type="match status" value="1"/>
</dbReference>
<comment type="caution">
    <text evidence="3">The sequence shown here is derived from an EMBL/GenBank/DDBJ whole genome shotgun (WGS) entry which is preliminary data.</text>
</comment>
<organism evidence="3 4">
    <name type="scientific">Aeoliella straminimaris</name>
    <dbReference type="NCBI Taxonomy" id="2954799"/>
    <lineage>
        <taxon>Bacteria</taxon>
        <taxon>Pseudomonadati</taxon>
        <taxon>Planctomycetota</taxon>
        <taxon>Planctomycetia</taxon>
        <taxon>Pirellulales</taxon>
        <taxon>Lacipirellulaceae</taxon>
        <taxon>Aeoliella</taxon>
    </lineage>
</organism>
<name>A0A9X2JF25_9BACT</name>
<evidence type="ECO:0000313" key="3">
    <source>
        <dbReference type="EMBL" id="MCO6043271.1"/>
    </source>
</evidence>
<dbReference type="InterPro" id="IPR013424">
    <property type="entry name" value="Ice-binding_C"/>
</dbReference>
<dbReference type="EMBL" id="JAMXLR010000020">
    <property type="protein sequence ID" value="MCO6043271.1"/>
    <property type="molecule type" value="Genomic_DNA"/>
</dbReference>
<reference evidence="3" key="1">
    <citation type="submission" date="2022-06" db="EMBL/GenBank/DDBJ databases">
        <title>Aeoliella straminimaris, a novel planctomycete from sediments.</title>
        <authorList>
            <person name="Vitorino I.R."/>
            <person name="Lage O.M."/>
        </authorList>
    </citation>
    <scope>NUCLEOTIDE SEQUENCE</scope>
    <source>
        <strain evidence="3">ICT_H6.2</strain>
    </source>
</reference>
<evidence type="ECO:0000256" key="1">
    <source>
        <dbReference type="SAM" id="SignalP"/>
    </source>
</evidence>
<feature type="chain" id="PRO_5040965269" evidence="1">
    <location>
        <begin position="25"/>
        <end position="388"/>
    </location>
</feature>
<sequence length="388" mass="40621">MIRHLLIVAVAATTLVVAMPTARAVKLFDQNDNVLAIDSGAASFSPLAESSGNVVDQTISPGPTGSTKYLNFGKEQTGFIVTPAFGASTVQSLQLRAANDAPARDPLTYELYGTNDAISSGNNSLGDQESWSLISSGATGLDTDPGRHALGAIEDIVNAASYASYKMIFPTLRDTADSNANSMQIADVQLFTDLAGAGSTVLASGDPTLAVTHDAVKSLSSYPDGENPTLALDGDVNNKYLNRGGEDSGLILSRADNKPTVIESLTFTTGGDAPGRDPLSWDLYGTNDPITSLDNSRGLDENWTLVDSGVSGLEEDPGRNMTVGAQPVDGIEAYGAYRLVFTSLRGSPGERLMQVGDILIEGRIVPEPSSFVLLGVGALAALTFSRRR</sequence>
<feature type="signal peptide" evidence="1">
    <location>
        <begin position="1"/>
        <end position="24"/>
    </location>
</feature>
<dbReference type="Pfam" id="PF07589">
    <property type="entry name" value="PEP-CTERM"/>
    <property type="match status" value="1"/>
</dbReference>
<evidence type="ECO:0000313" key="4">
    <source>
        <dbReference type="Proteomes" id="UP001155241"/>
    </source>
</evidence>
<accession>A0A9X2JF25</accession>